<sequence>MHNVGSGYSSASPLNNASRTIASKKAIGAACGSTAGVARMASTSARRLANSVQNEDRSVVGANEEAGITSVWAGGVGSSPCICSTTSTKSAPMGGTSTCGSLRENEIRKRVSGGGFEIPLLYLRNEHVGKIDLESHNQYCYHNRTVPS</sequence>
<proteinExistence type="predicted"/>
<keyword evidence="2" id="KW-1185">Reference proteome</keyword>
<organism evidence="1 2">
    <name type="scientific">Solanum commersonii</name>
    <name type="common">Commerson's wild potato</name>
    <name type="synonym">Commerson's nightshade</name>
    <dbReference type="NCBI Taxonomy" id="4109"/>
    <lineage>
        <taxon>Eukaryota</taxon>
        <taxon>Viridiplantae</taxon>
        <taxon>Streptophyta</taxon>
        <taxon>Embryophyta</taxon>
        <taxon>Tracheophyta</taxon>
        <taxon>Spermatophyta</taxon>
        <taxon>Magnoliopsida</taxon>
        <taxon>eudicotyledons</taxon>
        <taxon>Gunneridae</taxon>
        <taxon>Pentapetalae</taxon>
        <taxon>asterids</taxon>
        <taxon>lamiids</taxon>
        <taxon>Solanales</taxon>
        <taxon>Solanaceae</taxon>
        <taxon>Solanoideae</taxon>
        <taxon>Solaneae</taxon>
        <taxon>Solanum</taxon>
    </lineage>
</organism>
<dbReference type="Proteomes" id="UP000824120">
    <property type="component" value="Chromosome 6"/>
</dbReference>
<gene>
    <name evidence="1" type="ORF">H5410_031264</name>
</gene>
<protein>
    <submittedName>
        <fullName evidence="1">Uncharacterized protein</fullName>
    </submittedName>
</protein>
<evidence type="ECO:0000313" key="1">
    <source>
        <dbReference type="EMBL" id="KAG5599894.1"/>
    </source>
</evidence>
<reference evidence="1 2" key="1">
    <citation type="submission" date="2020-09" db="EMBL/GenBank/DDBJ databases">
        <title>De no assembly of potato wild relative species, Solanum commersonii.</title>
        <authorList>
            <person name="Cho K."/>
        </authorList>
    </citation>
    <scope>NUCLEOTIDE SEQUENCE [LARGE SCALE GENOMIC DNA]</scope>
    <source>
        <strain evidence="1">LZ3.2</strain>
        <tissue evidence="1">Leaf</tissue>
    </source>
</reference>
<name>A0A9J5YLS5_SOLCO</name>
<dbReference type="AlphaFoldDB" id="A0A9J5YLS5"/>
<evidence type="ECO:0000313" key="2">
    <source>
        <dbReference type="Proteomes" id="UP000824120"/>
    </source>
</evidence>
<accession>A0A9J5YLS5</accession>
<comment type="caution">
    <text evidence="1">The sequence shown here is derived from an EMBL/GenBank/DDBJ whole genome shotgun (WGS) entry which is preliminary data.</text>
</comment>
<dbReference type="EMBL" id="JACXVP010000006">
    <property type="protein sequence ID" value="KAG5599894.1"/>
    <property type="molecule type" value="Genomic_DNA"/>
</dbReference>